<evidence type="ECO:0000259" key="1">
    <source>
        <dbReference type="Pfam" id="PF13274"/>
    </source>
</evidence>
<dbReference type="RefSeq" id="WP_161721152.1">
    <property type="nucleotide sequence ID" value="NZ_JAAAXI010000001.1"/>
</dbReference>
<protein>
    <submittedName>
        <fullName evidence="2">DUF4065 domain-containing protein</fullName>
    </submittedName>
</protein>
<accession>A0ABW9YU68</accession>
<gene>
    <name evidence="2" type="ORF">GR303_04740</name>
</gene>
<comment type="caution">
    <text evidence="2">The sequence shown here is derived from an EMBL/GenBank/DDBJ whole genome shotgun (WGS) entry which is preliminary data.</text>
</comment>
<feature type="domain" description="Antitoxin SocA-like Panacea" evidence="1">
    <location>
        <begin position="28"/>
        <end position="131"/>
    </location>
</feature>
<reference evidence="2 3" key="1">
    <citation type="submission" date="2020-01" db="EMBL/GenBank/DDBJ databases">
        <title>Microvirga sp. nov., an arsenate reduction bacterium isolated from Tibet hotspring sediments.</title>
        <authorList>
            <person name="Yuan C.-G."/>
        </authorList>
    </citation>
    <scope>NUCLEOTIDE SEQUENCE [LARGE SCALE GENOMIC DNA]</scope>
    <source>
        <strain evidence="2 3">SYSU G3D203</strain>
    </source>
</reference>
<name>A0ABW9YU68_9HYPH</name>
<evidence type="ECO:0000313" key="3">
    <source>
        <dbReference type="Proteomes" id="UP000818323"/>
    </source>
</evidence>
<sequence length="168" mass="19149">MAYDVRAIANVVLDRAEHLGISVTNLSINKILYFAHGHFLAHFNKPLLREKAEAWEFGPVYREIYRQFSSFEKKSINARAKKLDVSSGKMVEFSIALPPNELKFIAPVIDFYIRIPAWKLVELSHEPDGPWDRIWNHLSPSNPGMIIPDDLVAEYFRQHESPGGSSSA</sequence>
<dbReference type="Proteomes" id="UP000818323">
    <property type="component" value="Unassembled WGS sequence"/>
</dbReference>
<proteinExistence type="predicted"/>
<dbReference type="EMBL" id="JAAAXJ010000002">
    <property type="protein sequence ID" value="NBJ23660.1"/>
    <property type="molecule type" value="Genomic_DNA"/>
</dbReference>
<organism evidence="2 3">
    <name type="scientific">Microvirga arsenatis</name>
    <dbReference type="NCBI Taxonomy" id="2692265"/>
    <lineage>
        <taxon>Bacteria</taxon>
        <taxon>Pseudomonadati</taxon>
        <taxon>Pseudomonadota</taxon>
        <taxon>Alphaproteobacteria</taxon>
        <taxon>Hyphomicrobiales</taxon>
        <taxon>Methylobacteriaceae</taxon>
        <taxon>Microvirga</taxon>
    </lineage>
</organism>
<keyword evidence="3" id="KW-1185">Reference proteome</keyword>
<dbReference type="Pfam" id="PF13274">
    <property type="entry name" value="SocA_Panacea"/>
    <property type="match status" value="1"/>
</dbReference>
<evidence type="ECO:0000313" key="2">
    <source>
        <dbReference type="EMBL" id="NBJ23660.1"/>
    </source>
</evidence>
<dbReference type="InterPro" id="IPR025272">
    <property type="entry name" value="SocA_Panacea"/>
</dbReference>